<dbReference type="PANTHER" id="PTHR10885:SF0">
    <property type="entry name" value="ISOPENTENYL-DIPHOSPHATE DELTA-ISOMERASE"/>
    <property type="match status" value="1"/>
</dbReference>
<dbReference type="Proteomes" id="UP000182762">
    <property type="component" value="Unassembled WGS sequence"/>
</dbReference>
<gene>
    <name evidence="2" type="ORF">SAMN02745910_03391</name>
</gene>
<feature type="domain" description="Nudix hydrolase" evidence="1">
    <location>
        <begin position="29"/>
        <end position="169"/>
    </location>
</feature>
<organism evidence="2 3">
    <name type="scientific">Priestia endophytica DSM 13796</name>
    <dbReference type="NCBI Taxonomy" id="1121089"/>
    <lineage>
        <taxon>Bacteria</taxon>
        <taxon>Bacillati</taxon>
        <taxon>Bacillota</taxon>
        <taxon>Bacilli</taxon>
        <taxon>Bacillales</taxon>
        <taxon>Bacillaceae</taxon>
        <taxon>Priestia</taxon>
    </lineage>
</organism>
<evidence type="ECO:0000313" key="3">
    <source>
        <dbReference type="Proteomes" id="UP000182762"/>
    </source>
</evidence>
<comment type="caution">
    <text evidence="2">The sequence shown here is derived from an EMBL/GenBank/DDBJ whole genome shotgun (WGS) entry which is preliminary data.</text>
</comment>
<accession>A0A1I6BAU8</accession>
<dbReference type="InterPro" id="IPR015797">
    <property type="entry name" value="NUDIX_hydrolase-like_dom_sf"/>
</dbReference>
<evidence type="ECO:0000313" key="2">
    <source>
        <dbReference type="EMBL" id="SFQ78056.1"/>
    </source>
</evidence>
<dbReference type="GO" id="GO:0016853">
    <property type="term" value="F:isomerase activity"/>
    <property type="evidence" value="ECO:0007669"/>
    <property type="project" value="UniProtKB-KW"/>
</dbReference>
<dbReference type="InterPro" id="IPR000086">
    <property type="entry name" value="NUDIX_hydrolase_dom"/>
</dbReference>
<dbReference type="CDD" id="cd04692">
    <property type="entry name" value="NUDIX_Hydrolase"/>
    <property type="match status" value="1"/>
</dbReference>
<sequence length="208" mass="24651">MKEEYLKIFDENQVHIGEETRDEVHKKGYWHETFHCWFVSEHEGESYLYFQIRSKEKKDYPNLLDITAAGHLLAHETVMDGIREVEEELGVEVEFNNLLSLGVIPYSVTLPHFIDKELAHVFVYKTQHSLKGYTLQQEEVSGLVRAKLASVVELWLGQTDYIDVEGFQTNQKGEKIPINKAFYWEDFVQHKPFYYKKIIHELHKTFHF</sequence>
<dbReference type="EMBL" id="FOXX01000009">
    <property type="protein sequence ID" value="SFQ78056.1"/>
    <property type="molecule type" value="Genomic_DNA"/>
</dbReference>
<reference evidence="2 3" key="1">
    <citation type="submission" date="2016-10" db="EMBL/GenBank/DDBJ databases">
        <authorList>
            <person name="Varghese N."/>
            <person name="Submissions S."/>
        </authorList>
    </citation>
    <scope>NUCLEOTIDE SEQUENCE [LARGE SCALE GENOMIC DNA]</scope>
    <source>
        <strain evidence="2 3">DSM 13796</strain>
    </source>
</reference>
<name>A0A1I6BAU8_9BACI</name>
<dbReference type="PANTHER" id="PTHR10885">
    <property type="entry name" value="ISOPENTENYL-DIPHOSPHATE DELTA-ISOMERASE"/>
    <property type="match status" value="1"/>
</dbReference>
<proteinExistence type="predicted"/>
<keyword evidence="2" id="KW-0413">Isomerase</keyword>
<dbReference type="PROSITE" id="PS51462">
    <property type="entry name" value="NUDIX"/>
    <property type="match status" value="1"/>
</dbReference>
<dbReference type="GeneID" id="93711996"/>
<dbReference type="Gene3D" id="3.90.79.10">
    <property type="entry name" value="Nucleoside Triphosphate Pyrophosphohydrolase"/>
    <property type="match status" value="1"/>
</dbReference>
<dbReference type="SUPFAM" id="SSF55811">
    <property type="entry name" value="Nudix"/>
    <property type="match status" value="1"/>
</dbReference>
<evidence type="ECO:0000259" key="1">
    <source>
        <dbReference type="PROSITE" id="PS51462"/>
    </source>
</evidence>
<keyword evidence="3" id="KW-1185">Reference proteome</keyword>
<protein>
    <submittedName>
        <fullName evidence="2">Isopentenyldiphosphate isomerase</fullName>
    </submittedName>
</protein>
<dbReference type="RefSeq" id="WP_061805742.1">
    <property type="nucleotide sequence ID" value="NZ_FOXX01000009.1"/>
</dbReference>